<comment type="similarity">
    <text evidence="5">Belongs to the Rap family.</text>
</comment>
<feature type="chain" id="PRO_5047217551" description="Tetratricopeptide repeat protein" evidence="8">
    <location>
        <begin position="22"/>
        <end position="480"/>
    </location>
</feature>
<evidence type="ECO:0000256" key="6">
    <source>
        <dbReference type="PROSITE-ProRule" id="PRU00339"/>
    </source>
</evidence>
<keyword evidence="7" id="KW-1133">Transmembrane helix</keyword>
<reference evidence="9" key="1">
    <citation type="submission" date="2023-06" db="EMBL/GenBank/DDBJ databases">
        <title>Genomic of Parafulvivirga corallium.</title>
        <authorList>
            <person name="Wang G."/>
        </authorList>
    </citation>
    <scope>NUCLEOTIDE SEQUENCE</scope>
    <source>
        <strain evidence="9">BMA10</strain>
    </source>
</reference>
<evidence type="ECO:0000256" key="4">
    <source>
        <dbReference type="ARBA" id="ARBA00022803"/>
    </source>
</evidence>
<accession>A0ABT8KST2</accession>
<dbReference type="InterPro" id="IPR019734">
    <property type="entry name" value="TPR_rpt"/>
</dbReference>
<gene>
    <name evidence="9" type="ORF">QQ008_20515</name>
</gene>
<dbReference type="SMART" id="SM00028">
    <property type="entry name" value="TPR"/>
    <property type="match status" value="5"/>
</dbReference>
<evidence type="ECO:0000313" key="9">
    <source>
        <dbReference type="EMBL" id="MDN5203786.1"/>
    </source>
</evidence>
<dbReference type="RefSeq" id="WP_346753809.1">
    <property type="nucleotide sequence ID" value="NZ_JAUJEA010000008.1"/>
</dbReference>
<dbReference type="EMBL" id="JAUJEA010000008">
    <property type="protein sequence ID" value="MDN5203786.1"/>
    <property type="molecule type" value="Genomic_DNA"/>
</dbReference>
<keyword evidence="2" id="KW-0963">Cytoplasm</keyword>
<evidence type="ECO:0000313" key="10">
    <source>
        <dbReference type="Proteomes" id="UP001172082"/>
    </source>
</evidence>
<keyword evidence="7" id="KW-0812">Transmembrane</keyword>
<proteinExistence type="inferred from homology"/>
<keyword evidence="7" id="KW-0472">Membrane</keyword>
<keyword evidence="3" id="KW-0677">Repeat</keyword>
<dbReference type="Proteomes" id="UP001172082">
    <property type="component" value="Unassembled WGS sequence"/>
</dbReference>
<keyword evidence="4 6" id="KW-0802">TPR repeat</keyword>
<dbReference type="Pfam" id="PF13181">
    <property type="entry name" value="TPR_8"/>
    <property type="match status" value="1"/>
</dbReference>
<feature type="repeat" description="TPR" evidence="6">
    <location>
        <begin position="189"/>
        <end position="222"/>
    </location>
</feature>
<evidence type="ECO:0000256" key="1">
    <source>
        <dbReference type="ARBA" id="ARBA00004496"/>
    </source>
</evidence>
<dbReference type="PROSITE" id="PS50005">
    <property type="entry name" value="TPR"/>
    <property type="match status" value="2"/>
</dbReference>
<dbReference type="PANTHER" id="PTHR46630">
    <property type="entry name" value="TETRATRICOPEPTIDE REPEAT PROTEIN 29"/>
    <property type="match status" value="1"/>
</dbReference>
<name>A0ABT8KST2_9BACT</name>
<dbReference type="Gene3D" id="1.25.40.10">
    <property type="entry name" value="Tetratricopeptide repeat domain"/>
    <property type="match status" value="2"/>
</dbReference>
<evidence type="ECO:0000256" key="3">
    <source>
        <dbReference type="ARBA" id="ARBA00022737"/>
    </source>
</evidence>
<dbReference type="InterPro" id="IPR051476">
    <property type="entry name" value="Bac_ResReg_Asp_Phosphatase"/>
</dbReference>
<feature type="transmembrane region" description="Helical" evidence="7">
    <location>
        <begin position="386"/>
        <end position="406"/>
    </location>
</feature>
<dbReference type="InterPro" id="IPR011990">
    <property type="entry name" value="TPR-like_helical_dom_sf"/>
</dbReference>
<comment type="caution">
    <text evidence="9">The sequence shown here is derived from an EMBL/GenBank/DDBJ whole genome shotgun (WGS) entry which is preliminary data.</text>
</comment>
<evidence type="ECO:0000256" key="5">
    <source>
        <dbReference type="ARBA" id="ARBA00038253"/>
    </source>
</evidence>
<comment type="subcellular location">
    <subcellularLocation>
        <location evidence="1">Cytoplasm</location>
    </subcellularLocation>
</comment>
<feature type="signal peptide" evidence="8">
    <location>
        <begin position="1"/>
        <end position="21"/>
    </location>
</feature>
<protein>
    <recommendedName>
        <fullName evidence="11">Tetratricopeptide repeat protein</fullName>
    </recommendedName>
</protein>
<dbReference type="PANTHER" id="PTHR46630:SF1">
    <property type="entry name" value="TETRATRICOPEPTIDE REPEAT PROTEIN 29"/>
    <property type="match status" value="1"/>
</dbReference>
<evidence type="ECO:0000256" key="2">
    <source>
        <dbReference type="ARBA" id="ARBA00022490"/>
    </source>
</evidence>
<sequence>MFKQTYLILLNFVLSYCSVVAQEMDLLLQKDQRLSHTDFELALKWAENQRDLAISKNDNKALMQAYALIGNIYNQEEEQDQFGKAIEAYLNALRESRALKDEKSEAYILRNIAILYEKSEFYQMAAEYNEDSYKILERISDDKQILFASLRYAAESLRKYQQYSEAMEYYRQAESIFLNANDDKDKGLALIYEGMGDVFENQSSYDSALHYYDRANDILRFNQDDKAAVFILNKISNTYMDLEKYDRALEVLLETKSMFGGLDSNGPVLTGILNGIGDCYLKQGKYNEAISYLHEAEQKGEQAKEKNKLIDTYELLCEVYMEKGDLTNTIYYLNKQRILLNAKKKEDRRKELLMQGNIHDMMLAQNVSERNLTQLKIDIASNSRNIVIISAVLVCLILTFVTLIFYKKYQRKKLIGKWYYDQNKIITNLANKMGDPLNRISDDLMIMKMIHQTDEYEDSIKRSKHLKKIIETIDKVNSIN</sequence>
<keyword evidence="10" id="KW-1185">Reference proteome</keyword>
<evidence type="ECO:0000256" key="7">
    <source>
        <dbReference type="SAM" id="Phobius"/>
    </source>
</evidence>
<evidence type="ECO:0008006" key="11">
    <source>
        <dbReference type="Google" id="ProtNLM"/>
    </source>
</evidence>
<evidence type="ECO:0000256" key="8">
    <source>
        <dbReference type="SAM" id="SignalP"/>
    </source>
</evidence>
<keyword evidence="8" id="KW-0732">Signal</keyword>
<dbReference type="SUPFAM" id="SSF48452">
    <property type="entry name" value="TPR-like"/>
    <property type="match status" value="1"/>
</dbReference>
<organism evidence="9 10">
    <name type="scientific">Splendidivirga corallicola</name>
    <dbReference type="NCBI Taxonomy" id="3051826"/>
    <lineage>
        <taxon>Bacteria</taxon>
        <taxon>Pseudomonadati</taxon>
        <taxon>Bacteroidota</taxon>
        <taxon>Cytophagia</taxon>
        <taxon>Cytophagales</taxon>
        <taxon>Splendidivirgaceae</taxon>
        <taxon>Splendidivirga</taxon>
    </lineage>
</organism>
<feature type="repeat" description="TPR" evidence="6">
    <location>
        <begin position="270"/>
        <end position="303"/>
    </location>
</feature>